<evidence type="ECO:0000313" key="3">
    <source>
        <dbReference type="Proteomes" id="UP000509771"/>
    </source>
</evidence>
<reference evidence="2 3" key="1">
    <citation type="submission" date="2018-02" db="EMBL/GenBank/DDBJ databases">
        <title>Complete genome of Nitrosopumilus cobalaminigenes HCA1.</title>
        <authorList>
            <person name="Qin W."/>
            <person name="Zheng Y."/>
            <person name="Stahl D.A."/>
        </authorList>
    </citation>
    <scope>NUCLEOTIDE SEQUENCE [LARGE SCALE GENOMIC DNA]</scope>
    <source>
        <strain evidence="2 3">HCA1</strain>
    </source>
</reference>
<feature type="transmembrane region" description="Helical" evidence="1">
    <location>
        <begin position="58"/>
        <end position="79"/>
    </location>
</feature>
<organism evidence="2 3">
    <name type="scientific">Nitrosopumilus cobalaminigenes</name>
    <dbReference type="NCBI Taxonomy" id="1470066"/>
    <lineage>
        <taxon>Archaea</taxon>
        <taxon>Nitrososphaerota</taxon>
        <taxon>Nitrososphaeria</taxon>
        <taxon>Nitrosopumilales</taxon>
        <taxon>Nitrosopumilaceae</taxon>
        <taxon>Nitrosopumilus</taxon>
    </lineage>
</organism>
<sequence length="197" mass="21553">MKLIQRLSNSTIAKSSTLVSLVSILAVIGPIVIVSAGFWDAISHLQKEPEFFWSPSHIVVYFGVSMTTCAAIMGSMLIIRKSVKGSLKTGIKLVIVGSILQIVSGFGDSLSHDLFGIDGLISWSHQPLELGLVLASLGAVLILKNREHTKLKIFLPFSIIAFLFFTTWLIFNLVLIFGHTIQCIQIYEIFSSGCSIL</sequence>
<gene>
    <name evidence="2" type="ORF">C5F47_00840</name>
</gene>
<dbReference type="EMBL" id="CP026993">
    <property type="protein sequence ID" value="QLH02226.1"/>
    <property type="molecule type" value="Genomic_DNA"/>
</dbReference>
<keyword evidence="1" id="KW-0812">Transmembrane</keyword>
<dbReference type="GeneID" id="56058513"/>
<dbReference type="AlphaFoldDB" id="A0A7D5LYQ8"/>
<keyword evidence="1" id="KW-0472">Membrane</keyword>
<dbReference type="KEGG" id="ncl:C5F47_00840"/>
<feature type="transmembrane region" description="Helical" evidence="1">
    <location>
        <begin position="155"/>
        <end position="177"/>
    </location>
</feature>
<accession>A0A7D5LYQ8</accession>
<dbReference type="OrthoDB" id="8148at2157"/>
<dbReference type="Proteomes" id="UP000509771">
    <property type="component" value="Chromosome"/>
</dbReference>
<dbReference type="RefSeq" id="WP_179361056.1">
    <property type="nucleotide sequence ID" value="NZ_CP026993.1"/>
</dbReference>
<keyword evidence="3" id="KW-1185">Reference proteome</keyword>
<evidence type="ECO:0008006" key="4">
    <source>
        <dbReference type="Google" id="ProtNLM"/>
    </source>
</evidence>
<feature type="transmembrane region" description="Helical" evidence="1">
    <location>
        <begin position="12"/>
        <end position="38"/>
    </location>
</feature>
<evidence type="ECO:0000256" key="1">
    <source>
        <dbReference type="SAM" id="Phobius"/>
    </source>
</evidence>
<proteinExistence type="predicted"/>
<protein>
    <recommendedName>
        <fullName evidence="4">DUF998 domain-containing protein</fullName>
    </recommendedName>
</protein>
<evidence type="ECO:0000313" key="2">
    <source>
        <dbReference type="EMBL" id="QLH02226.1"/>
    </source>
</evidence>
<name>A0A7D5LYQ8_9ARCH</name>
<keyword evidence="1" id="KW-1133">Transmembrane helix</keyword>